<feature type="transmembrane region" description="Helical" evidence="8">
    <location>
        <begin position="312"/>
        <end position="338"/>
    </location>
</feature>
<keyword evidence="2" id="KW-1003">Cell membrane</keyword>
<feature type="signal peptide" evidence="9">
    <location>
        <begin position="1"/>
        <end position="20"/>
    </location>
</feature>
<evidence type="ECO:0000256" key="5">
    <source>
        <dbReference type="ARBA" id="ARBA00022989"/>
    </source>
</evidence>
<sequence length="730" mass="76179">MTRLFLAPLLVLAGLCGAHAQPAKSPSDLVRASLVAEPGRIEPGKPFAVGVRMVMKPGWHVYWRNPGDSGLPPEVAWTLPAGFSAGTIDWPAPTRIPVAHLVNHGFKGEAVLLTQVMPPRTLPAGRPVTLDAKLSYLACEEICIPGSADLRLTLPVAEAGSSVGADPRHMDLFAKARDALPVPSPWPARLKQDGHRLMLHLDAEGLKPDAIRAAHFFPYAESAVENAAAQDLTVDASGLHLALTRANPGDAVPGDLPGVLTFEEDGTDGPVRRALAVGAPPTAAPAAALPPAPTTGTEAARAPPGGDRALTLWSAAGLAFLGGLLLNLMPCVFPVLSIKVLSLVKHSGEPPGRVRLHGLAYTAGVLAAFLALAGLLIALKGAGAGIGWGYQLQSPLVIAGLAYLLFAMGLSLSGVVHVGGRFTGIGDGLTRRTGLQGSFFTGVLATVVATPCTAPFMGSAVGFALTQSAGVSLVVFASLGLGLALPFLVLTTWPAAVARLPRPGAWMETLKGALAFPIYATVAWLVWVLAQQVGPTGLLAGLIGLVLVGFAAWLWELARPAGPVGRRLAQGAALAALLAVAGFTAFLAGDTAPARTGTTVEADGIEPFTQARLDGLRAEGRPVFVNVTAAWCITCQVNERTTLATDDVRAAFRRRGVAYLKGDWTNQNPEITRFLERHGRSGVPLYLFYEGSAEPAVLPQILTKGVVLAELDRLKVSERRTDEPALTARK</sequence>
<dbReference type="InterPro" id="IPR036249">
    <property type="entry name" value="Thioredoxin-like_sf"/>
</dbReference>
<dbReference type="Pfam" id="PF13899">
    <property type="entry name" value="Thioredoxin_7"/>
    <property type="match status" value="1"/>
</dbReference>
<evidence type="ECO:0000256" key="8">
    <source>
        <dbReference type="SAM" id="Phobius"/>
    </source>
</evidence>
<dbReference type="GO" id="GO:0005886">
    <property type="term" value="C:plasma membrane"/>
    <property type="evidence" value="ECO:0007669"/>
    <property type="project" value="UniProtKB-SubCell"/>
</dbReference>
<evidence type="ECO:0000256" key="9">
    <source>
        <dbReference type="SAM" id="SignalP"/>
    </source>
</evidence>
<evidence type="ECO:0000313" key="11">
    <source>
        <dbReference type="EMBL" id="OHV15366.1"/>
    </source>
</evidence>
<dbReference type="InterPro" id="IPR013766">
    <property type="entry name" value="Thioredoxin_domain"/>
</dbReference>
<keyword evidence="9" id="KW-0732">Signal</keyword>
<dbReference type="InterPro" id="IPR003834">
    <property type="entry name" value="Cyt_c_assmbl_TM_dom"/>
</dbReference>
<evidence type="ECO:0000256" key="2">
    <source>
        <dbReference type="ARBA" id="ARBA00022475"/>
    </source>
</evidence>
<keyword evidence="3 8" id="KW-0812">Transmembrane</keyword>
<dbReference type="InterPro" id="IPR028250">
    <property type="entry name" value="DsbDN"/>
</dbReference>
<feature type="transmembrane region" description="Helical" evidence="8">
    <location>
        <begin position="510"/>
        <end position="530"/>
    </location>
</feature>
<dbReference type="PANTHER" id="PTHR32234">
    <property type="entry name" value="THIOL:DISULFIDE INTERCHANGE PROTEIN DSBD"/>
    <property type="match status" value="1"/>
</dbReference>
<dbReference type="AlphaFoldDB" id="A0A1S1P2N8"/>
<comment type="subcellular location">
    <subcellularLocation>
        <location evidence="1">Cell membrane</location>
        <topology evidence="1">Multi-pass membrane protein</topology>
    </subcellularLocation>
</comment>
<feature type="transmembrane region" description="Helical" evidence="8">
    <location>
        <begin position="439"/>
        <end position="465"/>
    </location>
</feature>
<gene>
    <name evidence="11" type="ORF">BK022_19545</name>
</gene>
<keyword evidence="4" id="KW-0201">Cytochrome c-type biogenesis</keyword>
<dbReference type="GO" id="GO:0015035">
    <property type="term" value="F:protein-disulfide reductase activity"/>
    <property type="evidence" value="ECO:0007669"/>
    <property type="project" value="TreeGrafter"/>
</dbReference>
<dbReference type="Gene3D" id="3.40.30.10">
    <property type="entry name" value="Glutaredoxin"/>
    <property type="match status" value="1"/>
</dbReference>
<feature type="chain" id="PRO_5012503829" evidence="9">
    <location>
        <begin position="21"/>
        <end position="730"/>
    </location>
</feature>
<dbReference type="EMBL" id="MNAO01000285">
    <property type="protein sequence ID" value="OHV15366.1"/>
    <property type="molecule type" value="Genomic_DNA"/>
</dbReference>
<feature type="transmembrane region" description="Helical" evidence="8">
    <location>
        <begin position="359"/>
        <end position="390"/>
    </location>
</feature>
<feature type="transmembrane region" description="Helical" evidence="8">
    <location>
        <begin position="471"/>
        <end position="498"/>
    </location>
</feature>
<evidence type="ECO:0000256" key="1">
    <source>
        <dbReference type="ARBA" id="ARBA00004651"/>
    </source>
</evidence>
<evidence type="ECO:0000259" key="10">
    <source>
        <dbReference type="PROSITE" id="PS51352"/>
    </source>
</evidence>
<protein>
    <submittedName>
        <fullName evidence="11">Thiol:disulfide interchange protein</fullName>
    </submittedName>
</protein>
<dbReference type="InterPro" id="IPR035671">
    <property type="entry name" value="DsbD_gamma"/>
</dbReference>
<feature type="transmembrane region" description="Helical" evidence="8">
    <location>
        <begin position="396"/>
        <end position="418"/>
    </location>
</feature>
<dbReference type="SUPFAM" id="SSF52833">
    <property type="entry name" value="Thioredoxin-like"/>
    <property type="match status" value="1"/>
</dbReference>
<feature type="domain" description="Thioredoxin" evidence="10">
    <location>
        <begin position="586"/>
        <end position="730"/>
    </location>
</feature>
<keyword evidence="5 8" id="KW-1133">Transmembrane helix</keyword>
<feature type="compositionally biased region" description="Low complexity" evidence="7">
    <location>
        <begin position="294"/>
        <end position="303"/>
    </location>
</feature>
<comment type="caution">
    <text evidence="11">The sequence shown here is derived from an EMBL/GenBank/DDBJ whole genome shotgun (WGS) entry which is preliminary data.</text>
</comment>
<organism evidence="11 12">
    <name type="scientific">Methylorubrum extorquens</name>
    <name type="common">Methylobacterium dichloromethanicum</name>
    <name type="synonym">Methylobacterium extorquens</name>
    <dbReference type="NCBI Taxonomy" id="408"/>
    <lineage>
        <taxon>Bacteria</taxon>
        <taxon>Pseudomonadati</taxon>
        <taxon>Pseudomonadota</taxon>
        <taxon>Alphaproteobacteria</taxon>
        <taxon>Hyphomicrobiales</taxon>
        <taxon>Methylobacteriaceae</taxon>
        <taxon>Methylorubrum</taxon>
    </lineage>
</organism>
<evidence type="ECO:0000256" key="6">
    <source>
        <dbReference type="ARBA" id="ARBA00023136"/>
    </source>
</evidence>
<keyword evidence="6 8" id="KW-0472">Membrane</keyword>
<evidence type="ECO:0000256" key="4">
    <source>
        <dbReference type="ARBA" id="ARBA00022748"/>
    </source>
</evidence>
<feature type="region of interest" description="Disordered" evidence="7">
    <location>
        <begin position="282"/>
        <end position="303"/>
    </location>
</feature>
<accession>A0A1S1P2N8</accession>
<feature type="transmembrane region" description="Helical" evidence="8">
    <location>
        <begin position="536"/>
        <end position="555"/>
    </location>
</feature>
<dbReference type="CDD" id="cd02953">
    <property type="entry name" value="DsbDgamma"/>
    <property type="match status" value="1"/>
</dbReference>
<evidence type="ECO:0000256" key="7">
    <source>
        <dbReference type="SAM" id="MobiDB-lite"/>
    </source>
</evidence>
<feature type="transmembrane region" description="Helical" evidence="8">
    <location>
        <begin position="567"/>
        <end position="588"/>
    </location>
</feature>
<name>A0A1S1P2N8_METEX</name>
<dbReference type="GO" id="GO:0017004">
    <property type="term" value="P:cytochrome complex assembly"/>
    <property type="evidence" value="ECO:0007669"/>
    <property type="project" value="UniProtKB-KW"/>
</dbReference>
<dbReference type="PROSITE" id="PS51352">
    <property type="entry name" value="THIOREDOXIN_2"/>
    <property type="match status" value="1"/>
</dbReference>
<proteinExistence type="predicted"/>
<dbReference type="Proteomes" id="UP000180215">
    <property type="component" value="Unassembled WGS sequence"/>
</dbReference>
<dbReference type="PANTHER" id="PTHR32234:SF3">
    <property type="entry name" value="SUPPRESSION OF COPPER SENSITIVITY PROTEIN"/>
    <property type="match status" value="1"/>
</dbReference>
<dbReference type="Pfam" id="PF02683">
    <property type="entry name" value="DsbD_TM"/>
    <property type="match status" value="1"/>
</dbReference>
<reference evidence="11 12" key="1">
    <citation type="submission" date="2016-10" db="EMBL/GenBank/DDBJ databases">
        <title>Draft genome sequence of Methylobacterium extorquens CP3, a seed endophyte of Crotalaria pumila with plant growth-promoting and metal tolerance properties.</title>
        <authorList>
            <person name="Sanchez-Lopez A.S."/>
            <person name="Van Hamme J.D."/>
            <person name="Thijs S."/>
            <person name="Mcammond B.M."/>
            <person name="Stevens V."/>
            <person name="Gonzalez-Chavez M.D.C."/>
            <person name="Vangronsveld J."/>
        </authorList>
    </citation>
    <scope>NUCLEOTIDE SEQUENCE [LARGE SCALE GENOMIC DNA]</scope>
    <source>
        <strain evidence="11 12">CP3</strain>
    </source>
</reference>
<dbReference type="GO" id="GO:0045454">
    <property type="term" value="P:cell redox homeostasis"/>
    <property type="evidence" value="ECO:0007669"/>
    <property type="project" value="TreeGrafter"/>
</dbReference>
<dbReference type="Pfam" id="PF11412">
    <property type="entry name" value="DsbD_N"/>
    <property type="match status" value="1"/>
</dbReference>
<evidence type="ECO:0000256" key="3">
    <source>
        <dbReference type="ARBA" id="ARBA00022692"/>
    </source>
</evidence>
<evidence type="ECO:0000313" key="12">
    <source>
        <dbReference type="Proteomes" id="UP000180215"/>
    </source>
</evidence>